<feature type="binding site" evidence="1">
    <location>
        <begin position="85"/>
        <end position="87"/>
    </location>
    <ligand>
        <name>S-adenosyl-L-methionine</name>
        <dbReference type="ChEBI" id="CHEBI:59789"/>
    </ligand>
</feature>
<proteinExistence type="inferred from homology"/>
<keyword evidence="1" id="KW-0949">S-adenosyl-L-methionine</keyword>
<dbReference type="EC" id="2.1.1.-" evidence="1"/>
<comment type="function">
    <text evidence="1">S-adenosyl-L-methionine-dependent protein-lysine N-methyltransferase that methylates elongation factor 1-alpha.</text>
</comment>
<dbReference type="GeneID" id="30021164"/>
<dbReference type="AlphaFoldDB" id="A0A167VUN4"/>
<keyword evidence="1" id="KW-0808">Transferase</keyword>
<dbReference type="EMBL" id="AZHB01000011">
    <property type="protein sequence ID" value="OAA62996.1"/>
    <property type="molecule type" value="Genomic_DNA"/>
</dbReference>
<dbReference type="GO" id="GO:0016279">
    <property type="term" value="F:protein-lysine N-methyltransferase activity"/>
    <property type="evidence" value="ECO:0007669"/>
    <property type="project" value="UniProtKB-UniRule"/>
</dbReference>
<comment type="similarity">
    <text evidence="1">Belongs to the class I-like SAM-binding methyltransferase superfamily. METTL21 family. EFM6 subfamily.</text>
</comment>
<organism evidence="2 3">
    <name type="scientific">Cordyceps fumosorosea (strain ARSEF 2679)</name>
    <name type="common">Isaria fumosorosea</name>
    <dbReference type="NCBI Taxonomy" id="1081104"/>
    <lineage>
        <taxon>Eukaryota</taxon>
        <taxon>Fungi</taxon>
        <taxon>Dikarya</taxon>
        <taxon>Ascomycota</taxon>
        <taxon>Pezizomycotina</taxon>
        <taxon>Sordariomycetes</taxon>
        <taxon>Hypocreomycetidae</taxon>
        <taxon>Hypocreales</taxon>
        <taxon>Cordycipitaceae</taxon>
        <taxon>Cordyceps</taxon>
    </lineage>
</organism>
<dbReference type="Pfam" id="PF10294">
    <property type="entry name" value="Methyltransf_16"/>
    <property type="match status" value="1"/>
</dbReference>
<accession>A0A167VUN4</accession>
<feature type="binding site" evidence="1">
    <location>
        <position position="58"/>
    </location>
    <ligand>
        <name>S-adenosyl-L-methionine</name>
        <dbReference type="ChEBI" id="CHEBI:59789"/>
    </ligand>
</feature>
<reference evidence="2 3" key="1">
    <citation type="journal article" date="2016" name="Genome Biol. Evol.">
        <title>Divergent and convergent evolution of fungal pathogenicity.</title>
        <authorList>
            <person name="Shang Y."/>
            <person name="Xiao G."/>
            <person name="Zheng P."/>
            <person name="Cen K."/>
            <person name="Zhan S."/>
            <person name="Wang C."/>
        </authorList>
    </citation>
    <scope>NUCLEOTIDE SEQUENCE [LARGE SCALE GENOMIC DNA]</scope>
    <source>
        <strain evidence="2 3">ARSEF 2679</strain>
    </source>
</reference>
<dbReference type="GO" id="GO:0005829">
    <property type="term" value="C:cytosol"/>
    <property type="evidence" value="ECO:0007669"/>
    <property type="project" value="TreeGrafter"/>
</dbReference>
<dbReference type="HAMAP" id="MF_03198">
    <property type="entry name" value="Methyltr_EFM6"/>
    <property type="match status" value="1"/>
</dbReference>
<feature type="binding site" evidence="1">
    <location>
        <position position="137"/>
    </location>
    <ligand>
        <name>S-adenosyl-L-methionine</name>
        <dbReference type="ChEBI" id="CHEBI:59789"/>
    </ligand>
</feature>
<evidence type="ECO:0000313" key="3">
    <source>
        <dbReference type="Proteomes" id="UP000076744"/>
    </source>
</evidence>
<dbReference type="Gene3D" id="3.40.50.150">
    <property type="entry name" value="Vaccinia Virus protein VP39"/>
    <property type="match status" value="1"/>
</dbReference>
<dbReference type="STRING" id="1081104.A0A167VUN4"/>
<keyword evidence="1" id="KW-0489">Methyltransferase</keyword>
<dbReference type="RefSeq" id="XP_018704203.1">
    <property type="nucleotide sequence ID" value="XM_018848477.1"/>
</dbReference>
<gene>
    <name evidence="1" type="primary">EFM6</name>
    <name evidence="2" type="ORF">ISF_04872</name>
</gene>
<name>A0A167VUN4_CORFA</name>
<protein>
    <recommendedName>
        <fullName evidence="1">Protein-lysine N-methyltransferase EFM6</fullName>
        <ecNumber evidence="1">2.1.1.-</ecNumber>
    </recommendedName>
    <alternativeName>
        <fullName evidence="1">Elongation factor methyltransferase 6</fullName>
    </alternativeName>
</protein>
<feature type="binding site" evidence="1">
    <location>
        <position position="109"/>
    </location>
    <ligand>
        <name>S-adenosyl-L-methionine</name>
        <dbReference type="ChEBI" id="CHEBI:59789"/>
    </ligand>
</feature>
<dbReference type="SUPFAM" id="SSF53335">
    <property type="entry name" value="S-adenosyl-L-methionine-dependent methyltransferases"/>
    <property type="match status" value="1"/>
</dbReference>
<dbReference type="InterPro" id="IPR033684">
    <property type="entry name" value="EFM6"/>
</dbReference>
<feature type="binding site" evidence="1">
    <location>
        <position position="173"/>
    </location>
    <ligand>
        <name>S-adenosyl-L-methionine</name>
        <dbReference type="ChEBI" id="CHEBI:59789"/>
    </ligand>
</feature>
<dbReference type="InterPro" id="IPR029063">
    <property type="entry name" value="SAM-dependent_MTases_sf"/>
</dbReference>
<evidence type="ECO:0000256" key="1">
    <source>
        <dbReference type="HAMAP-Rule" id="MF_03198"/>
    </source>
</evidence>
<keyword evidence="1" id="KW-0963">Cytoplasm</keyword>
<dbReference type="PANTHER" id="PTHR14614">
    <property type="entry name" value="HEPATOCELLULAR CARCINOMA-ASSOCIATED ANTIGEN"/>
    <property type="match status" value="1"/>
</dbReference>
<keyword evidence="3" id="KW-1185">Reference proteome</keyword>
<comment type="subcellular location">
    <subcellularLocation>
        <location evidence="1">Cytoplasm</location>
    </subcellularLocation>
</comment>
<evidence type="ECO:0000313" key="2">
    <source>
        <dbReference type="EMBL" id="OAA62996.1"/>
    </source>
</evidence>
<dbReference type="Proteomes" id="UP000076744">
    <property type="component" value="Unassembled WGS sequence"/>
</dbReference>
<dbReference type="GO" id="GO:0032259">
    <property type="term" value="P:methylation"/>
    <property type="evidence" value="ECO:0007669"/>
    <property type="project" value="UniProtKB-KW"/>
</dbReference>
<sequence length="268" mass="29804">MGDLADSPPLGAIHISEDLTPLPELKPAGDTHVTFDGQLARPLRLREDLRTGCGGQTWPAGMVLGKHMLRYHRHELQDARILELGAGGGLVGLAVALGCGVGSRLMLTDQLEMLDLMKHNIALNEVQDKATASILNWQVHQAPPLTQFWDQKETGEPLPQAVVDYRPNVILAAECVYFEPAFPLLMHTLRNLVALNPTAIIYFCFKKRRRADLQFVKMARKAFVVTEVPDEDRPVFARESLFLFTFTAKPQPQQQKKKPVDEAAAPVL</sequence>
<dbReference type="OrthoDB" id="407325at2759"/>
<comment type="caution">
    <text evidence="2">The sequence shown here is derived from an EMBL/GenBank/DDBJ whole genome shotgun (WGS) entry which is preliminary data.</text>
</comment>
<dbReference type="PANTHER" id="PTHR14614:SF152">
    <property type="entry name" value="PROTEIN-LYSINE N-METHYLTRANSFERASE EFM6"/>
    <property type="match status" value="1"/>
</dbReference>
<dbReference type="InterPro" id="IPR019410">
    <property type="entry name" value="Methyltransf_16"/>
</dbReference>